<dbReference type="RefSeq" id="XP_020120402.1">
    <property type="nucleotide sequence ID" value="XM_020266713.1"/>
</dbReference>
<dbReference type="GO" id="GO:0005789">
    <property type="term" value="C:endoplasmic reticulum membrane"/>
    <property type="evidence" value="ECO:0007669"/>
    <property type="project" value="UniProtKB-SubCell"/>
</dbReference>
<accession>A0A1Q5Q839</accession>
<keyword evidence="8" id="KW-0342">GTP-binding</keyword>
<organism evidence="12 13">
    <name type="scientific">Talaromyces atroroseus</name>
    <dbReference type="NCBI Taxonomy" id="1441469"/>
    <lineage>
        <taxon>Eukaryota</taxon>
        <taxon>Fungi</taxon>
        <taxon>Dikarya</taxon>
        <taxon>Ascomycota</taxon>
        <taxon>Pezizomycotina</taxon>
        <taxon>Eurotiomycetes</taxon>
        <taxon>Eurotiomycetidae</taxon>
        <taxon>Eurotiales</taxon>
        <taxon>Trichocomaceae</taxon>
        <taxon>Talaromyces</taxon>
        <taxon>Talaromyces sect. Trachyspermi</taxon>
    </lineage>
</organism>
<comment type="caution">
    <text evidence="12">The sequence shown here is derived from an EMBL/GenBank/DDBJ whole genome shotgun (WGS) entry which is preliminary data.</text>
</comment>
<dbReference type="SUPFAM" id="SSF52540">
    <property type="entry name" value="P-loop containing nucleoside triphosphate hydrolases"/>
    <property type="match status" value="1"/>
</dbReference>
<comment type="subcellular location">
    <subcellularLocation>
        <location evidence="1">Endoplasmic reticulum membrane</location>
        <topology evidence="1">Single-pass membrane protein</topology>
    </subcellularLocation>
</comment>
<evidence type="ECO:0000256" key="5">
    <source>
        <dbReference type="ARBA" id="ARBA00022741"/>
    </source>
</evidence>
<evidence type="ECO:0000256" key="8">
    <source>
        <dbReference type="ARBA" id="ARBA00023134"/>
    </source>
</evidence>
<keyword evidence="4 11" id="KW-0812">Transmembrane</keyword>
<evidence type="ECO:0000256" key="4">
    <source>
        <dbReference type="ARBA" id="ARBA00022692"/>
    </source>
</evidence>
<evidence type="ECO:0000256" key="3">
    <source>
        <dbReference type="ARBA" id="ARBA00020256"/>
    </source>
</evidence>
<evidence type="ECO:0000256" key="6">
    <source>
        <dbReference type="ARBA" id="ARBA00022824"/>
    </source>
</evidence>
<dbReference type="EMBL" id="LFMY01000005">
    <property type="protein sequence ID" value="OKL60281.1"/>
    <property type="molecule type" value="Genomic_DNA"/>
</dbReference>
<evidence type="ECO:0000256" key="11">
    <source>
        <dbReference type="SAM" id="Phobius"/>
    </source>
</evidence>
<name>A0A1Q5Q839_TALAT</name>
<dbReference type="STRING" id="1441469.A0A1Q5Q839"/>
<keyword evidence="6" id="KW-0256">Endoplasmic reticulum</keyword>
<keyword evidence="13" id="KW-1185">Reference proteome</keyword>
<reference evidence="12 13" key="1">
    <citation type="submission" date="2015-06" db="EMBL/GenBank/DDBJ databases">
        <title>Talaromyces atroroseus IBT 11181 draft genome.</title>
        <authorList>
            <person name="Rasmussen K.B."/>
            <person name="Rasmussen S."/>
            <person name="Petersen B."/>
            <person name="Sicheritz-Ponten T."/>
            <person name="Mortensen U.H."/>
            <person name="Thrane U."/>
        </authorList>
    </citation>
    <scope>NUCLEOTIDE SEQUENCE [LARGE SCALE GENOMIC DNA]</scope>
    <source>
        <strain evidence="12 13">IBT 11181</strain>
    </source>
</reference>
<dbReference type="GeneID" id="31004150"/>
<evidence type="ECO:0000256" key="2">
    <source>
        <dbReference type="ARBA" id="ARBA00005619"/>
    </source>
</evidence>
<dbReference type="Pfam" id="PF09439">
    <property type="entry name" value="SRPRB"/>
    <property type="match status" value="1"/>
</dbReference>
<keyword evidence="7 11" id="KW-1133">Transmembrane helix</keyword>
<keyword evidence="10" id="KW-0675">Receptor</keyword>
<sequence>MDWSQVESVATTLLDGNPIAIFLALAVALALPAILHWALYRKAASPSLSTFVLLGPSGAGKTAFLTLRSKAAPITHTSQASTSTTVTLPPSVPIFSNRYRSVNDSSLSDSKRNPVQYILKDTPGHGKLRSAQISQLQTDLSSKKEASPTRGIVFFVDAASLSEEAESLRDSASYLYDVLLVLQKVVLNKGKSSSKAGTTVPLLVASNKQDLFTALPPGSVRQKLESEIDRIRKTRQKGLMDASAGSELNEDEDEILGGDDGRESFSFQALEDDIGIKVEVIGGFTKAEDGDADGGAGVRKWEEWIGKRL</sequence>
<proteinExistence type="inferred from homology"/>
<protein>
    <recommendedName>
        <fullName evidence="3">Signal recognition particle receptor subunit beta</fullName>
    </recommendedName>
</protein>
<dbReference type="GO" id="GO:0005525">
    <property type="term" value="F:GTP binding"/>
    <property type="evidence" value="ECO:0007669"/>
    <property type="project" value="UniProtKB-KW"/>
</dbReference>
<comment type="similarity">
    <text evidence="2">Belongs to the SRP receptor beta subunit family.</text>
</comment>
<evidence type="ECO:0000313" key="13">
    <source>
        <dbReference type="Proteomes" id="UP000214365"/>
    </source>
</evidence>
<feature type="transmembrane region" description="Helical" evidence="11">
    <location>
        <begin position="20"/>
        <end position="40"/>
    </location>
</feature>
<evidence type="ECO:0000256" key="10">
    <source>
        <dbReference type="ARBA" id="ARBA00023170"/>
    </source>
</evidence>
<evidence type="ECO:0000256" key="9">
    <source>
        <dbReference type="ARBA" id="ARBA00023136"/>
    </source>
</evidence>
<evidence type="ECO:0000313" key="12">
    <source>
        <dbReference type="EMBL" id="OKL60281.1"/>
    </source>
</evidence>
<dbReference type="AlphaFoldDB" id="A0A1Q5Q839"/>
<dbReference type="Proteomes" id="UP000214365">
    <property type="component" value="Unassembled WGS sequence"/>
</dbReference>
<gene>
    <name evidence="12" type="ORF">UA08_04395</name>
</gene>
<evidence type="ECO:0000256" key="1">
    <source>
        <dbReference type="ARBA" id="ARBA00004389"/>
    </source>
</evidence>
<keyword evidence="9 11" id="KW-0472">Membrane</keyword>
<dbReference type="InterPro" id="IPR019009">
    <property type="entry name" value="SRP_receptor_beta_su"/>
</dbReference>
<evidence type="ECO:0000256" key="7">
    <source>
        <dbReference type="ARBA" id="ARBA00022989"/>
    </source>
</evidence>
<dbReference type="OrthoDB" id="41266at2759"/>
<keyword evidence="5" id="KW-0547">Nucleotide-binding</keyword>
<dbReference type="InterPro" id="IPR027417">
    <property type="entry name" value="P-loop_NTPase"/>
</dbReference>
<dbReference type="Gene3D" id="3.40.50.300">
    <property type="entry name" value="P-loop containing nucleotide triphosphate hydrolases"/>
    <property type="match status" value="1"/>
</dbReference>